<dbReference type="Gene3D" id="3.10.350.10">
    <property type="entry name" value="LysM domain"/>
    <property type="match status" value="1"/>
</dbReference>
<reference evidence="3 4" key="1">
    <citation type="submission" date="2018-10" db="EMBL/GenBank/DDBJ databases">
        <title>Genomic Encyclopedia of Archaeal and Bacterial Type Strains, Phase II (KMG-II): from individual species to whole genera.</title>
        <authorList>
            <person name="Goeker M."/>
        </authorList>
    </citation>
    <scope>NUCLEOTIDE SEQUENCE [LARGE SCALE GENOMIC DNA]</scope>
    <source>
        <strain evidence="3 4">DSM 25217</strain>
    </source>
</reference>
<keyword evidence="4" id="KW-1185">Reference proteome</keyword>
<organism evidence="3 4">
    <name type="scientific">Eilatimonas milleporae</name>
    <dbReference type="NCBI Taxonomy" id="911205"/>
    <lineage>
        <taxon>Bacteria</taxon>
        <taxon>Pseudomonadati</taxon>
        <taxon>Pseudomonadota</taxon>
        <taxon>Alphaproteobacteria</taxon>
        <taxon>Kordiimonadales</taxon>
        <taxon>Kordiimonadaceae</taxon>
        <taxon>Eilatimonas</taxon>
    </lineage>
</organism>
<accession>A0A3M0CXD0</accession>
<feature type="domain" description="LysM" evidence="2">
    <location>
        <begin position="289"/>
        <end position="338"/>
    </location>
</feature>
<dbReference type="InterPro" id="IPR052196">
    <property type="entry name" value="Bact_Kbp"/>
</dbReference>
<keyword evidence="1" id="KW-1133">Transmembrane helix</keyword>
<dbReference type="InParanoid" id="A0A3M0CXD0"/>
<dbReference type="RefSeq" id="WP_121937872.1">
    <property type="nucleotide sequence ID" value="NZ_REFR01000010.1"/>
</dbReference>
<evidence type="ECO:0000256" key="1">
    <source>
        <dbReference type="SAM" id="Phobius"/>
    </source>
</evidence>
<dbReference type="OrthoDB" id="370541at2"/>
<dbReference type="PANTHER" id="PTHR34700:SF4">
    <property type="entry name" value="PHAGE-LIKE ELEMENT PBSX PROTEIN XKDP"/>
    <property type="match status" value="1"/>
</dbReference>
<dbReference type="AlphaFoldDB" id="A0A3M0CXD0"/>
<comment type="caution">
    <text evidence="3">The sequence shown here is derived from an EMBL/GenBank/DDBJ whole genome shotgun (WGS) entry which is preliminary data.</text>
</comment>
<keyword evidence="1" id="KW-0472">Membrane</keyword>
<dbReference type="InterPro" id="IPR013783">
    <property type="entry name" value="Ig-like_fold"/>
</dbReference>
<evidence type="ECO:0000313" key="3">
    <source>
        <dbReference type="EMBL" id="RMB08513.1"/>
    </source>
</evidence>
<dbReference type="Proteomes" id="UP000271227">
    <property type="component" value="Unassembled WGS sequence"/>
</dbReference>
<evidence type="ECO:0000259" key="2">
    <source>
        <dbReference type="PROSITE" id="PS51782"/>
    </source>
</evidence>
<dbReference type="EMBL" id="REFR01000010">
    <property type="protein sequence ID" value="RMB08513.1"/>
    <property type="molecule type" value="Genomic_DNA"/>
</dbReference>
<dbReference type="CDD" id="cd00118">
    <property type="entry name" value="LysM"/>
    <property type="match status" value="1"/>
</dbReference>
<gene>
    <name evidence="3" type="ORF">BXY39_1148</name>
</gene>
<dbReference type="PANTHER" id="PTHR34700">
    <property type="entry name" value="POTASSIUM BINDING PROTEIN KBP"/>
    <property type="match status" value="1"/>
</dbReference>
<protein>
    <submittedName>
        <fullName evidence="3">LysM domain-containing protein</fullName>
    </submittedName>
</protein>
<dbReference type="InterPro" id="IPR018392">
    <property type="entry name" value="LysM"/>
</dbReference>
<evidence type="ECO:0000313" key="4">
    <source>
        <dbReference type="Proteomes" id="UP000271227"/>
    </source>
</evidence>
<dbReference type="InterPro" id="IPR036779">
    <property type="entry name" value="LysM_dom_sf"/>
</dbReference>
<dbReference type="Gene3D" id="2.60.40.10">
    <property type="entry name" value="Immunoglobulins"/>
    <property type="match status" value="2"/>
</dbReference>
<proteinExistence type="predicted"/>
<sequence>MATLPLIGKVPQRVLASVGAVLAVLVLAVWLLWPSPVGDPGENGAGETGTPAQTPDPAAVLPDEARPAFDLVRISRGGTGVIAGRMSPGAQVELFANGRKISEVTADANGEWVMILEEPLAAGSVELNLKGREGADAPEREAENVVVVSVPERESERFMDARENGVVAVLSPKDGDGGSRVLQKPGSAVIAEVGDSLAVDTLDYGAGTEVVVSGRAVARAQVRLYLDDAYQGEARADDGGRWQLALPTALEEGGHRLRVDQTLGDGKVLLRIEQPFETGRPLDPAEAEGGVLVMPGNTLWQIARQLYGTGVRYTLIFRENSEQIQDPDLIYPGQMFRLPDREAG</sequence>
<feature type="transmembrane region" description="Helical" evidence="1">
    <location>
        <begin position="14"/>
        <end position="33"/>
    </location>
</feature>
<keyword evidence="1" id="KW-0812">Transmembrane</keyword>
<dbReference type="PROSITE" id="PS51782">
    <property type="entry name" value="LYSM"/>
    <property type="match status" value="1"/>
</dbReference>
<dbReference type="Pfam" id="PF01476">
    <property type="entry name" value="LysM"/>
    <property type="match status" value="1"/>
</dbReference>
<name>A0A3M0CXD0_9PROT</name>